<gene>
    <name evidence="2" type="ORF">ACHAWO_009480</name>
</gene>
<evidence type="ECO:0000313" key="3">
    <source>
        <dbReference type="Proteomes" id="UP001530400"/>
    </source>
</evidence>
<feature type="region of interest" description="Disordered" evidence="1">
    <location>
        <begin position="1"/>
        <end position="34"/>
    </location>
</feature>
<sequence>MARGGKLATIKPKRRKRPIGSAKAPEASAHAHHSIVSSVQNNIDKYEPVAAAPAAAESQLPPPSITNGNGLISTSGTVVSGHNTSFKSDLRIGDAIIANTQKGEEMRIVTMVLSQVSISISSAFSSDLKTPTQYKFIVKPRDLKRERADKARKAMAEKEEVEARAMGTYGTNTGEIIYREKTEHGSYRIRREQTDVEMSRSDLLSVRAKKKSDRYC</sequence>
<reference evidence="2 3" key="1">
    <citation type="submission" date="2024-10" db="EMBL/GenBank/DDBJ databases">
        <title>Updated reference genomes for cyclostephanoid diatoms.</title>
        <authorList>
            <person name="Roberts W.R."/>
            <person name="Alverson A.J."/>
        </authorList>
    </citation>
    <scope>NUCLEOTIDE SEQUENCE [LARGE SCALE GENOMIC DNA]</scope>
    <source>
        <strain evidence="2 3">AJA010-31</strain>
    </source>
</reference>
<proteinExistence type="predicted"/>
<accession>A0ABD3PV32</accession>
<dbReference type="Proteomes" id="UP001530400">
    <property type="component" value="Unassembled WGS sequence"/>
</dbReference>
<keyword evidence="3" id="KW-1185">Reference proteome</keyword>
<protein>
    <submittedName>
        <fullName evidence="2">Uncharacterized protein</fullName>
    </submittedName>
</protein>
<dbReference type="EMBL" id="JALLPJ020000443">
    <property type="protein sequence ID" value="KAL3791965.1"/>
    <property type="molecule type" value="Genomic_DNA"/>
</dbReference>
<evidence type="ECO:0000313" key="2">
    <source>
        <dbReference type="EMBL" id="KAL3791965.1"/>
    </source>
</evidence>
<dbReference type="AlphaFoldDB" id="A0ABD3PV32"/>
<evidence type="ECO:0000256" key="1">
    <source>
        <dbReference type="SAM" id="MobiDB-lite"/>
    </source>
</evidence>
<name>A0ABD3PV32_9STRA</name>
<comment type="caution">
    <text evidence="2">The sequence shown here is derived from an EMBL/GenBank/DDBJ whole genome shotgun (WGS) entry which is preliminary data.</text>
</comment>
<organism evidence="2 3">
    <name type="scientific">Cyclotella atomus</name>
    <dbReference type="NCBI Taxonomy" id="382360"/>
    <lineage>
        <taxon>Eukaryota</taxon>
        <taxon>Sar</taxon>
        <taxon>Stramenopiles</taxon>
        <taxon>Ochrophyta</taxon>
        <taxon>Bacillariophyta</taxon>
        <taxon>Coscinodiscophyceae</taxon>
        <taxon>Thalassiosirophycidae</taxon>
        <taxon>Stephanodiscales</taxon>
        <taxon>Stephanodiscaceae</taxon>
        <taxon>Cyclotella</taxon>
    </lineage>
</organism>